<dbReference type="Proteomes" id="UP000001683">
    <property type="component" value="Chromosome"/>
</dbReference>
<dbReference type="EMBL" id="CP001034">
    <property type="protein sequence ID" value="ACB85987.1"/>
    <property type="molecule type" value="Genomic_DNA"/>
</dbReference>
<dbReference type="HOGENOM" id="CLU_069560_0_0_9"/>
<evidence type="ECO:0000313" key="6">
    <source>
        <dbReference type="EMBL" id="ACB84267.1"/>
    </source>
</evidence>
<dbReference type="InterPro" id="IPR012337">
    <property type="entry name" value="RNaseH-like_sf"/>
</dbReference>
<dbReference type="eggNOG" id="COG3677">
    <property type="taxonomic scope" value="Bacteria"/>
</dbReference>
<dbReference type="GO" id="GO:0015074">
    <property type="term" value="P:DNA integration"/>
    <property type="evidence" value="ECO:0007669"/>
    <property type="project" value="InterPro"/>
</dbReference>
<dbReference type="STRING" id="457570.Nther_0674"/>
<dbReference type="PANTHER" id="PTHR35528:SF3">
    <property type="entry name" value="BLL1675 PROTEIN"/>
    <property type="match status" value="1"/>
</dbReference>
<organism evidence="8 10">
    <name type="scientific">Natranaerobius thermophilus (strain ATCC BAA-1301 / DSM 18059 / JW/NM-WN-LF)</name>
    <dbReference type="NCBI Taxonomy" id="457570"/>
    <lineage>
        <taxon>Bacteria</taxon>
        <taxon>Bacillati</taxon>
        <taxon>Bacillota</taxon>
        <taxon>Clostridia</taxon>
        <taxon>Natranaerobiales</taxon>
        <taxon>Natranaerobiaceae</taxon>
        <taxon>Natranaerobius</taxon>
    </lineage>
</organism>
<dbReference type="InterPro" id="IPR036397">
    <property type="entry name" value="RNaseH_sf"/>
</dbReference>
<keyword evidence="10" id="KW-1185">Reference proteome</keyword>
<protein>
    <submittedName>
        <fullName evidence="8">Integrase catalytic region</fullName>
    </submittedName>
</protein>
<reference evidence="8 10" key="2">
    <citation type="journal article" date="2011" name="J. Bacteriol.">
        <title>Complete genome sequence of the anaerobic, halophilic alkalithermophile Natranaerobius thermophilus JW/NM-WN-LF.</title>
        <authorList>
            <person name="Zhao B."/>
            <person name="Mesbah N.M."/>
            <person name="Dalin E."/>
            <person name="Goodwin L."/>
            <person name="Nolan M."/>
            <person name="Pitluck S."/>
            <person name="Chertkov O."/>
            <person name="Brettin T.S."/>
            <person name="Han J."/>
            <person name="Larimer F.W."/>
            <person name="Land M.L."/>
            <person name="Hauser L."/>
            <person name="Kyrpides N."/>
            <person name="Wiegel J."/>
        </authorList>
    </citation>
    <scope>NUCLEOTIDE SEQUENCE [LARGE SCALE GENOMIC DNA]</scope>
    <source>
        <strain evidence="10">ATCC BAA-1301 / DSM 18059 / JW/NM-WN-LF</strain>
        <strain evidence="8">JW/NM-WN-LF</strain>
    </source>
</reference>
<sequence>MTKVVCPRCNNNCSDKFYKFGFDNHGHQKYQCQECFSQFAPKTLSKGGDKRGPNMPRKYPSCPKCGKATFLHHDYEFYSNLRCCDKSCNHSFYVPKPQSIPEPSQLDINGKVDFSNMRHPLHTIIRALYLYFINGSSTRGVSQFLLDCEGIKVSHVTIADWTKKFAPLFLYISRYLKPIDLDSSDEWHVDETVIKIKGQRFYAWTVIDAETRFVLAFHLSPYRDSQAAFKVLNYAKKHFGRPHSIVTDRYWAYNAPIKVLFPNSNHIRVKSFQDDISNNLIESFFQIFKSWVKQRRGFASFQSANKLIAVFVFAFNFVRTSNVLNQSTPAQVAGINYSNRNRTFWLLHSNNAA</sequence>
<dbReference type="PROSITE" id="PS50994">
    <property type="entry name" value="INTEGRASE"/>
    <property type="match status" value="1"/>
</dbReference>
<dbReference type="GO" id="GO:0003677">
    <property type="term" value="F:DNA binding"/>
    <property type="evidence" value="ECO:0007669"/>
    <property type="project" value="UniProtKB-KW"/>
</dbReference>
<dbReference type="NCBIfam" id="NF033587">
    <property type="entry name" value="transpos_IS6"/>
    <property type="match status" value="1"/>
</dbReference>
<dbReference type="KEGG" id="nth:Nther_2422"/>
<gene>
    <name evidence="6" type="ordered locus">Nther_0674</name>
    <name evidence="7" type="ordered locus">Nther_1944</name>
    <name evidence="8" type="ordered locus">Nther_2422</name>
    <name evidence="9" type="ordered locus">Nther_2640</name>
</gene>
<dbReference type="InterPro" id="IPR001584">
    <property type="entry name" value="Integrase_cat-core"/>
</dbReference>
<evidence type="ECO:0000313" key="7">
    <source>
        <dbReference type="EMBL" id="ACB85515.1"/>
    </source>
</evidence>
<dbReference type="InParanoid" id="B2A0V7"/>
<reference evidence="8 10" key="1">
    <citation type="submission" date="2008-04" db="EMBL/GenBank/DDBJ databases">
        <title>Complete sequence of chromosome of Natranaerobius thermophilus JW/NM-WN-LF.</title>
        <authorList>
            <consortium name="US DOE Joint Genome Institute"/>
            <person name="Copeland A."/>
            <person name="Lucas S."/>
            <person name="Lapidus A."/>
            <person name="Glavina del Rio T."/>
            <person name="Dalin E."/>
            <person name="Tice H."/>
            <person name="Bruce D."/>
            <person name="Goodwin L."/>
            <person name="Pitluck S."/>
            <person name="Chertkov O."/>
            <person name="Brettin T."/>
            <person name="Detter J.C."/>
            <person name="Han C."/>
            <person name="Kuske C.R."/>
            <person name="Schmutz J."/>
            <person name="Larimer F."/>
            <person name="Land M."/>
            <person name="Hauser L."/>
            <person name="Kyrpides N."/>
            <person name="Lykidis A."/>
            <person name="Mesbah N.M."/>
            <person name="Wiegel J."/>
        </authorList>
    </citation>
    <scope>NUCLEOTIDE SEQUENCE [LARGE SCALE GENOMIC DNA]</scope>
    <source>
        <strain evidence="10">ATCC BAA-1301 / DSM 18059 / JW/NM-WN-LF</strain>
        <strain evidence="8">JW/NM-WN-LF</strain>
    </source>
</reference>
<evidence type="ECO:0000313" key="8">
    <source>
        <dbReference type="EMBL" id="ACB85987.1"/>
    </source>
</evidence>
<evidence type="ECO:0000259" key="5">
    <source>
        <dbReference type="PROSITE" id="PS50994"/>
    </source>
</evidence>
<proteinExistence type="predicted"/>
<dbReference type="OrthoDB" id="1376408at2"/>
<dbReference type="EMBL" id="CP001034">
    <property type="protein sequence ID" value="ACB84267.1"/>
    <property type="molecule type" value="Genomic_DNA"/>
</dbReference>
<dbReference type="RefSeq" id="WP_012447151.1">
    <property type="nucleotide sequence ID" value="NC_010718.1"/>
</dbReference>
<dbReference type="KEGG" id="nth:Nther_0674"/>
<dbReference type="InterPro" id="IPR052183">
    <property type="entry name" value="IS_Transposase"/>
</dbReference>
<accession>B2A0V7</accession>
<dbReference type="InterPro" id="IPR047930">
    <property type="entry name" value="Transpos_IS6"/>
</dbReference>
<dbReference type="EMBL" id="CP001034">
    <property type="protein sequence ID" value="ACB86195.1"/>
    <property type="molecule type" value="Genomic_DNA"/>
</dbReference>
<evidence type="ECO:0000256" key="4">
    <source>
        <dbReference type="ARBA" id="ARBA00023172"/>
    </source>
</evidence>
<keyword evidence="2" id="KW-0815">Transposition</keyword>
<dbReference type="KEGG" id="nth:Nther_1944"/>
<dbReference type="EMBL" id="CP001034">
    <property type="protein sequence ID" value="ACB85515.1"/>
    <property type="molecule type" value="Genomic_DNA"/>
</dbReference>
<comment type="function">
    <text evidence="1">Involved in the transposition of the insertion sequence.</text>
</comment>
<evidence type="ECO:0000313" key="9">
    <source>
        <dbReference type="EMBL" id="ACB86195.1"/>
    </source>
</evidence>
<dbReference type="KEGG" id="nth:Nther_2640"/>
<dbReference type="InterPro" id="IPR032874">
    <property type="entry name" value="DDE_dom"/>
</dbReference>
<dbReference type="PANTHER" id="PTHR35528">
    <property type="entry name" value="BLL1675 PROTEIN"/>
    <property type="match status" value="1"/>
</dbReference>
<evidence type="ECO:0000313" key="10">
    <source>
        <dbReference type="Proteomes" id="UP000001683"/>
    </source>
</evidence>
<keyword evidence="4" id="KW-0233">DNA recombination</keyword>
<dbReference type="SUPFAM" id="SSF53098">
    <property type="entry name" value="Ribonuclease H-like"/>
    <property type="match status" value="1"/>
</dbReference>
<dbReference type="GO" id="GO:0032196">
    <property type="term" value="P:transposition"/>
    <property type="evidence" value="ECO:0007669"/>
    <property type="project" value="UniProtKB-KW"/>
</dbReference>
<evidence type="ECO:0000256" key="3">
    <source>
        <dbReference type="ARBA" id="ARBA00023125"/>
    </source>
</evidence>
<name>B2A0V7_NATTJ</name>
<evidence type="ECO:0000256" key="1">
    <source>
        <dbReference type="ARBA" id="ARBA00002286"/>
    </source>
</evidence>
<dbReference type="Pfam" id="PF13610">
    <property type="entry name" value="DDE_Tnp_IS240"/>
    <property type="match status" value="1"/>
</dbReference>
<feature type="domain" description="Integrase catalytic" evidence="5">
    <location>
        <begin position="174"/>
        <end position="337"/>
    </location>
</feature>
<dbReference type="eggNOG" id="COG3316">
    <property type="taxonomic scope" value="Bacteria"/>
</dbReference>
<dbReference type="GO" id="GO:0006310">
    <property type="term" value="P:DNA recombination"/>
    <property type="evidence" value="ECO:0007669"/>
    <property type="project" value="UniProtKB-KW"/>
</dbReference>
<dbReference type="Gene3D" id="3.30.420.10">
    <property type="entry name" value="Ribonuclease H-like superfamily/Ribonuclease H"/>
    <property type="match status" value="1"/>
</dbReference>
<dbReference type="AlphaFoldDB" id="B2A0V7"/>
<evidence type="ECO:0000256" key="2">
    <source>
        <dbReference type="ARBA" id="ARBA00022578"/>
    </source>
</evidence>
<keyword evidence="3" id="KW-0238">DNA-binding</keyword>